<comment type="caution">
    <text evidence="1">The sequence shown here is derived from an EMBL/GenBank/DDBJ whole genome shotgun (WGS) entry which is preliminary data.</text>
</comment>
<dbReference type="Proteomes" id="UP001165189">
    <property type="component" value="Unassembled WGS sequence"/>
</dbReference>
<dbReference type="PANTHER" id="PTHR43712">
    <property type="entry name" value="PUTATIVE (AFU_ORTHOLOGUE AFUA_4G14580)-RELATED"/>
    <property type="match status" value="1"/>
</dbReference>
<dbReference type="InterPro" id="IPR016461">
    <property type="entry name" value="COMT-like"/>
</dbReference>
<dbReference type="PROSITE" id="PS51683">
    <property type="entry name" value="SAM_OMT_II"/>
    <property type="match status" value="1"/>
</dbReference>
<keyword evidence="2" id="KW-1185">Reference proteome</keyword>
<dbReference type="EMBL" id="BSYB01000005">
    <property type="protein sequence ID" value="GMG42681.1"/>
    <property type="molecule type" value="Genomic_DNA"/>
</dbReference>
<gene>
    <name evidence="1" type="ORF">Aory05_000180600</name>
</gene>
<dbReference type="Gene3D" id="3.40.50.150">
    <property type="entry name" value="Vaccinia Virus protein VP39"/>
    <property type="match status" value="1"/>
</dbReference>
<dbReference type="PANTHER" id="PTHR43712:SF5">
    <property type="entry name" value="O-METHYLTRANSFERASE ASQN-RELATED"/>
    <property type="match status" value="1"/>
</dbReference>
<dbReference type="InterPro" id="IPR029063">
    <property type="entry name" value="SAM-dependent_MTases_sf"/>
</dbReference>
<evidence type="ECO:0000313" key="2">
    <source>
        <dbReference type="Proteomes" id="UP001165189"/>
    </source>
</evidence>
<reference evidence="1" key="1">
    <citation type="submission" date="2023-04" db="EMBL/GenBank/DDBJ databases">
        <title>Aspergillus oryzae var. brunneus NBRC 4377.</title>
        <authorList>
            <person name="Ichikawa N."/>
            <person name="Sato H."/>
            <person name="Tonouchi N."/>
        </authorList>
    </citation>
    <scope>NUCLEOTIDE SEQUENCE</scope>
    <source>
        <strain evidence="1">NBRC 4377</strain>
    </source>
</reference>
<accession>A0ABQ6KHZ0</accession>
<sequence>MNPHQSRILICDQIMEETNPSTAAVLYDIDMMCLYGGKERTLSEWEELLKAADQRLEIKNVFRSPNQVSGILEVQLCCD</sequence>
<evidence type="ECO:0000313" key="1">
    <source>
        <dbReference type="EMBL" id="GMG42681.1"/>
    </source>
</evidence>
<dbReference type="SUPFAM" id="SSF53335">
    <property type="entry name" value="S-adenosyl-L-methionine-dependent methyltransferases"/>
    <property type="match status" value="1"/>
</dbReference>
<organism evidence="1 2">
    <name type="scientific">Aspergillus oryzae var. brunneus</name>
    <dbReference type="NCBI Taxonomy" id="332754"/>
    <lineage>
        <taxon>Eukaryota</taxon>
        <taxon>Fungi</taxon>
        <taxon>Dikarya</taxon>
        <taxon>Ascomycota</taxon>
        <taxon>Pezizomycotina</taxon>
        <taxon>Eurotiomycetes</taxon>
        <taxon>Eurotiomycetidae</taxon>
        <taxon>Eurotiales</taxon>
        <taxon>Aspergillaceae</taxon>
        <taxon>Aspergillus</taxon>
        <taxon>Aspergillus subgen. Circumdati</taxon>
    </lineage>
</organism>
<proteinExistence type="predicted"/>
<name>A0ABQ6KHZ0_ASPOZ</name>
<protein>
    <submittedName>
        <fullName evidence="1">Unnamed protein product</fullName>
    </submittedName>
</protein>